<proteinExistence type="predicted"/>
<keyword evidence="2" id="KW-1185">Reference proteome</keyword>
<reference evidence="2" key="1">
    <citation type="journal article" date="2020" name="Microbiol. Resour. Announc.">
        <title>Complete Genome Sequence of Geobacillus sp. Strain E55-1, Isolated from Mine Geyser in Japan.</title>
        <authorList>
            <person name="Miyazaki K."/>
            <person name="Hase E."/>
            <person name="Tokito N."/>
        </authorList>
    </citation>
    <scope>NUCLEOTIDE SEQUENCE [LARGE SCALE GENOMIC DNA]</scope>
    <source>
        <strain evidence="2">E55-1</strain>
    </source>
</reference>
<evidence type="ECO:0000313" key="1">
    <source>
        <dbReference type="EMBL" id="BBW97094.1"/>
    </source>
</evidence>
<gene>
    <name evidence="1" type="ORF">GsuE55_19270</name>
</gene>
<sequence>MADSPAPKPSNKATDRFSRLMFQPFPPRRAERQEETGENEALPLPDIDWVKLFDQVGALTDSLQQLKPLMRKMTSLVELFKK</sequence>
<name>A0A679FWE5_9BACL</name>
<dbReference type="EMBL" id="AP022557">
    <property type="protein sequence ID" value="BBW97094.1"/>
    <property type="molecule type" value="Genomic_DNA"/>
</dbReference>
<protein>
    <submittedName>
        <fullName evidence="1">Uncharacterized protein</fullName>
    </submittedName>
</protein>
<organism evidence="1 2">
    <name type="scientific">Geobacillus subterraneus</name>
    <dbReference type="NCBI Taxonomy" id="129338"/>
    <lineage>
        <taxon>Bacteria</taxon>
        <taxon>Bacillati</taxon>
        <taxon>Bacillota</taxon>
        <taxon>Bacilli</taxon>
        <taxon>Bacillales</taxon>
        <taxon>Anoxybacillaceae</taxon>
        <taxon>Geobacillus</taxon>
    </lineage>
</organism>
<dbReference type="Proteomes" id="UP000501421">
    <property type="component" value="Chromosome"/>
</dbReference>
<dbReference type="RefSeq" id="WP_033843296.1">
    <property type="nucleotide sequence ID" value="NZ_AP022557.1"/>
</dbReference>
<evidence type="ECO:0000313" key="2">
    <source>
        <dbReference type="Proteomes" id="UP000501421"/>
    </source>
</evidence>
<dbReference type="AlphaFoldDB" id="A0A679FWE5"/>
<accession>A0A679FWE5</accession>